<accession>A0A844AIJ7</accession>
<gene>
    <name evidence="1" type="ORF">GHK48_26915</name>
</gene>
<protein>
    <submittedName>
        <fullName evidence="1">Uncharacterized protein</fullName>
    </submittedName>
</protein>
<dbReference type="EMBL" id="WISZ01000197">
    <property type="protein sequence ID" value="MQX11778.1"/>
    <property type="molecule type" value="Genomic_DNA"/>
</dbReference>
<dbReference type="Proteomes" id="UP000466694">
    <property type="component" value="Unassembled WGS sequence"/>
</dbReference>
<dbReference type="AlphaFoldDB" id="A0A844AIJ7"/>
<proteinExistence type="predicted"/>
<evidence type="ECO:0000313" key="1">
    <source>
        <dbReference type="EMBL" id="MQX11778.1"/>
    </source>
</evidence>
<sequence length="258" mass="28108">MGGYAGRSALSVRVVNDKVFDRTRRAAGDEVSSIPRTRKPEEHLGATMRFMWSGYGYGSRSGLDEAKQYKTLRGKSDILKGTIRASLGGVTSGGKSQPSITIDGVTTKRSGEYYNNDMSLIFWDMSGDEALLAAAQFIKFAAMINGREGKGALLDDGAKVLFDPLPGIVPMSPRDHFSDFLGEVANRWERDAEANERVVAAFTDAARAHGVGLADKSAFTQTAKWRRRCAAAMRNFLNYYRSGDDVEKSTGDGPTVVK</sequence>
<reference evidence="1 2" key="1">
    <citation type="journal article" date="2013" name="Genome Biol.">
        <title>Comparative genomics of the core and accessory genomes of 48 Sinorhizobium strains comprising five genospecies.</title>
        <authorList>
            <person name="Sugawara M."/>
            <person name="Epstein B."/>
            <person name="Badgley B.D."/>
            <person name="Unno T."/>
            <person name="Xu L."/>
            <person name="Reese J."/>
            <person name="Gyaneshwar P."/>
            <person name="Denny R."/>
            <person name="Mudge J."/>
            <person name="Bharti A.K."/>
            <person name="Farmer A.D."/>
            <person name="May G.D."/>
            <person name="Woodward J.E."/>
            <person name="Medigue C."/>
            <person name="Vallenet D."/>
            <person name="Lajus A."/>
            <person name="Rouy Z."/>
            <person name="Martinez-Vaz B."/>
            <person name="Tiffin P."/>
            <person name="Young N.D."/>
            <person name="Sadowsky M.J."/>
        </authorList>
    </citation>
    <scope>NUCLEOTIDE SEQUENCE [LARGE SCALE GENOMIC DNA]</scope>
    <source>
        <strain evidence="1 2">USDA205</strain>
    </source>
</reference>
<dbReference type="RefSeq" id="WP_060563529.1">
    <property type="nucleotide sequence ID" value="NZ_BJNI01000015.1"/>
</dbReference>
<comment type="caution">
    <text evidence="1">The sequence shown here is derived from an EMBL/GenBank/DDBJ whole genome shotgun (WGS) entry which is preliminary data.</text>
</comment>
<name>A0A844AIJ7_RHIFR</name>
<organism evidence="1 2">
    <name type="scientific">Rhizobium fredii</name>
    <name type="common">Sinorhizobium fredii</name>
    <dbReference type="NCBI Taxonomy" id="380"/>
    <lineage>
        <taxon>Bacteria</taxon>
        <taxon>Pseudomonadati</taxon>
        <taxon>Pseudomonadota</taxon>
        <taxon>Alphaproteobacteria</taxon>
        <taxon>Hyphomicrobiales</taxon>
        <taxon>Rhizobiaceae</taxon>
        <taxon>Sinorhizobium/Ensifer group</taxon>
        <taxon>Sinorhizobium</taxon>
    </lineage>
</organism>
<evidence type="ECO:0000313" key="2">
    <source>
        <dbReference type="Proteomes" id="UP000466694"/>
    </source>
</evidence>